<dbReference type="Gene3D" id="1.25.40.420">
    <property type="match status" value="1"/>
</dbReference>
<dbReference type="PIRSF" id="PIRSF037037">
    <property type="entry name" value="Kelch-like_protein_gigaxonin"/>
    <property type="match status" value="1"/>
</dbReference>
<keyword evidence="1" id="KW-0880">Kelch repeat</keyword>
<accession>A0AAE1APG8</accession>
<dbReference type="SMART" id="SM00225">
    <property type="entry name" value="BTB"/>
    <property type="match status" value="1"/>
</dbReference>
<protein>
    <recommendedName>
        <fullName evidence="3">BTB domain-containing protein</fullName>
    </recommendedName>
</protein>
<sequence length="620" mass="70107">MAETDCNDKTNKKFQYYEHASKLLKSLNEIRNRPNLCDAVVVIGSVKVPVQKNILSAASLYFRALFDYDQRSAQPEDATSSVCLDNLGIGENTFRLILDYIFTSEITLDPSNIQDMLQAADQLLMSDLKDICCEYLNTCINPQNCIGIMDFTSQLSCTWWHAKVCQYLDANFSEVSKHEEFLQLNAQRVEALLSRTTIEVEQEDTILEILMRWYCFDSEHRKEDTMKLIKSVLFAHQISKEAMNSLEQQKGEVEQEFYRELASLQKEEQAKAFTRRGFVKIIVACGGEGPSKTEVGCEETKDYLRCVRPYSSSSTSGDWVDLAPMSTPRIEHGLVEVGGYLYVAGGRDNNCRILNTCEKYDPFKNCWTPLAPMNHARVGFGFVAIRNMIYAIGGSNDMTDPLTSVEVYDVCTNVWTRLSDMTMKRAGPCCVAAGPKIYVIGGGIIGKFYESVEVFDTRSLTWSAVSPMRERRCDARAVAVDSDLYVFGGYRRIECPSAAHSGNSLKLCGVEYYSAKRDFWMPVQNRSRVQPMSVLGERFQINGVLNYGDDILVVGELDMNGDTQAVQLFNPYHSNSWEGIIVNLPHHQSRYQCCLLDLPRSLLHTLLMKHDPSQVISYTS</sequence>
<dbReference type="AlphaFoldDB" id="A0AAE1APG8"/>
<organism evidence="4 5">
    <name type="scientific">Elysia crispata</name>
    <name type="common">lettuce slug</name>
    <dbReference type="NCBI Taxonomy" id="231223"/>
    <lineage>
        <taxon>Eukaryota</taxon>
        <taxon>Metazoa</taxon>
        <taxon>Spiralia</taxon>
        <taxon>Lophotrochozoa</taxon>
        <taxon>Mollusca</taxon>
        <taxon>Gastropoda</taxon>
        <taxon>Heterobranchia</taxon>
        <taxon>Euthyneura</taxon>
        <taxon>Panpulmonata</taxon>
        <taxon>Sacoglossa</taxon>
        <taxon>Placobranchoidea</taxon>
        <taxon>Plakobranchidae</taxon>
        <taxon>Elysia</taxon>
    </lineage>
</organism>
<proteinExistence type="predicted"/>
<feature type="domain" description="BTB" evidence="3">
    <location>
        <begin position="37"/>
        <end position="110"/>
    </location>
</feature>
<dbReference type="InterPro" id="IPR000210">
    <property type="entry name" value="BTB/POZ_dom"/>
</dbReference>
<dbReference type="Pfam" id="PF00651">
    <property type="entry name" value="BTB"/>
    <property type="match status" value="1"/>
</dbReference>
<evidence type="ECO:0000256" key="2">
    <source>
        <dbReference type="ARBA" id="ARBA00022737"/>
    </source>
</evidence>
<dbReference type="SUPFAM" id="SSF117281">
    <property type="entry name" value="Kelch motif"/>
    <property type="match status" value="1"/>
</dbReference>
<dbReference type="SUPFAM" id="SSF54695">
    <property type="entry name" value="POZ domain"/>
    <property type="match status" value="1"/>
</dbReference>
<dbReference type="SMART" id="SM00612">
    <property type="entry name" value="Kelch"/>
    <property type="match status" value="4"/>
</dbReference>
<dbReference type="InterPro" id="IPR006652">
    <property type="entry name" value="Kelch_1"/>
</dbReference>
<dbReference type="InterPro" id="IPR015915">
    <property type="entry name" value="Kelch-typ_b-propeller"/>
</dbReference>
<dbReference type="PROSITE" id="PS50097">
    <property type="entry name" value="BTB"/>
    <property type="match status" value="1"/>
</dbReference>
<evidence type="ECO:0000256" key="1">
    <source>
        <dbReference type="ARBA" id="ARBA00022441"/>
    </source>
</evidence>
<dbReference type="Gene3D" id="3.30.710.10">
    <property type="entry name" value="Potassium Channel Kv1.1, Chain A"/>
    <property type="match status" value="1"/>
</dbReference>
<keyword evidence="2" id="KW-0677">Repeat</keyword>
<reference evidence="4" key="1">
    <citation type="journal article" date="2023" name="G3 (Bethesda)">
        <title>A reference genome for the long-term kleptoplast-retaining sea slug Elysia crispata morphotype clarki.</title>
        <authorList>
            <person name="Eastman K.E."/>
            <person name="Pendleton A.L."/>
            <person name="Shaikh M.A."/>
            <person name="Suttiyut T."/>
            <person name="Ogas R."/>
            <person name="Tomko P."/>
            <person name="Gavelis G."/>
            <person name="Widhalm J.R."/>
            <person name="Wisecaver J.H."/>
        </authorList>
    </citation>
    <scope>NUCLEOTIDE SEQUENCE</scope>
    <source>
        <strain evidence="4">ECLA1</strain>
    </source>
</reference>
<dbReference type="Pfam" id="PF07707">
    <property type="entry name" value="BACK"/>
    <property type="match status" value="1"/>
</dbReference>
<dbReference type="InterPro" id="IPR047070">
    <property type="entry name" value="KLHL16_BTB_POZ"/>
</dbReference>
<dbReference type="CDD" id="cd18245">
    <property type="entry name" value="BTB_POZ_KLHL16_gigaxonin"/>
    <property type="match status" value="1"/>
</dbReference>
<dbReference type="Proteomes" id="UP001283361">
    <property type="component" value="Unassembled WGS sequence"/>
</dbReference>
<evidence type="ECO:0000313" key="5">
    <source>
        <dbReference type="Proteomes" id="UP001283361"/>
    </source>
</evidence>
<evidence type="ECO:0000259" key="3">
    <source>
        <dbReference type="PROSITE" id="PS50097"/>
    </source>
</evidence>
<dbReference type="PANTHER" id="PTHR24412:SF232">
    <property type="entry name" value="GIGAXONIN"/>
    <property type="match status" value="1"/>
</dbReference>
<name>A0AAE1APG8_9GAST</name>
<keyword evidence="5" id="KW-1185">Reference proteome</keyword>
<dbReference type="InterPro" id="IPR011333">
    <property type="entry name" value="SKP1/BTB/POZ_sf"/>
</dbReference>
<evidence type="ECO:0000313" key="4">
    <source>
        <dbReference type="EMBL" id="KAK3791350.1"/>
    </source>
</evidence>
<dbReference type="PANTHER" id="PTHR24412">
    <property type="entry name" value="KELCH PROTEIN"/>
    <property type="match status" value="1"/>
</dbReference>
<dbReference type="Pfam" id="PF24681">
    <property type="entry name" value="Kelch_KLHDC2_KLHL20_DRC7"/>
    <property type="match status" value="1"/>
</dbReference>
<dbReference type="SMART" id="SM00875">
    <property type="entry name" value="BACK"/>
    <property type="match status" value="1"/>
</dbReference>
<gene>
    <name evidence="4" type="ORF">RRG08_012533</name>
</gene>
<comment type="caution">
    <text evidence="4">The sequence shown here is derived from an EMBL/GenBank/DDBJ whole genome shotgun (WGS) entry which is preliminary data.</text>
</comment>
<dbReference type="InterPro" id="IPR011705">
    <property type="entry name" value="BACK"/>
</dbReference>
<dbReference type="InterPro" id="IPR017096">
    <property type="entry name" value="BTB-kelch_protein"/>
</dbReference>
<dbReference type="EMBL" id="JAWDGP010001473">
    <property type="protein sequence ID" value="KAK3791350.1"/>
    <property type="molecule type" value="Genomic_DNA"/>
</dbReference>
<dbReference type="Gene3D" id="2.120.10.80">
    <property type="entry name" value="Kelch-type beta propeller"/>
    <property type="match status" value="1"/>
</dbReference>